<feature type="repeat" description="WD" evidence="5">
    <location>
        <begin position="1743"/>
        <end position="1784"/>
    </location>
</feature>
<keyword evidence="8" id="KW-0808">Transferase</keyword>
<dbReference type="InterPro" id="IPR036322">
    <property type="entry name" value="WD40_repeat_dom_sf"/>
</dbReference>
<evidence type="ECO:0000259" key="7">
    <source>
        <dbReference type="PROSITE" id="PS50011"/>
    </source>
</evidence>
<name>A0A8J7QIL5_9BACT</name>
<evidence type="ECO:0000256" key="4">
    <source>
        <dbReference type="ARBA" id="ARBA00022853"/>
    </source>
</evidence>
<dbReference type="PANTHER" id="PTHR19879">
    <property type="entry name" value="TRANSCRIPTION INITIATION FACTOR TFIID"/>
    <property type="match status" value="1"/>
</dbReference>
<evidence type="ECO:0000256" key="6">
    <source>
        <dbReference type="SAM" id="Coils"/>
    </source>
</evidence>
<evidence type="ECO:0000256" key="3">
    <source>
        <dbReference type="ARBA" id="ARBA00022737"/>
    </source>
</evidence>
<dbReference type="Gene3D" id="1.10.510.10">
    <property type="entry name" value="Transferase(Phosphotransferase) domain 1"/>
    <property type="match status" value="1"/>
</dbReference>
<feature type="coiled-coil region" evidence="6">
    <location>
        <begin position="945"/>
        <end position="974"/>
    </location>
</feature>
<feature type="repeat" description="WD" evidence="5">
    <location>
        <begin position="1408"/>
        <end position="1442"/>
    </location>
</feature>
<feature type="repeat" description="WD" evidence="5">
    <location>
        <begin position="1457"/>
        <end position="1498"/>
    </location>
</feature>
<feature type="repeat" description="WD" evidence="5">
    <location>
        <begin position="1937"/>
        <end position="1960"/>
    </location>
</feature>
<dbReference type="PROSITE" id="PS50011">
    <property type="entry name" value="PROTEIN_KINASE_DOM"/>
    <property type="match status" value="1"/>
</dbReference>
<dbReference type="SUPFAM" id="SSF52540">
    <property type="entry name" value="P-loop containing nucleoside triphosphate hydrolases"/>
    <property type="match status" value="1"/>
</dbReference>
<keyword evidence="2 5" id="KW-0853">WD repeat</keyword>
<dbReference type="CDD" id="cd14014">
    <property type="entry name" value="STKc_PknB_like"/>
    <property type="match status" value="1"/>
</dbReference>
<gene>
    <name evidence="8" type="ORF">J3U88_11065</name>
</gene>
<evidence type="ECO:0000313" key="8">
    <source>
        <dbReference type="EMBL" id="MBO1318998.1"/>
    </source>
</evidence>
<dbReference type="InterPro" id="IPR055410">
    <property type="entry name" value="Beta-prop_CAF1B_HIR1"/>
</dbReference>
<dbReference type="Pfam" id="PF24105">
    <property type="entry name" value="Beta-prop_CAF1B_HIR1"/>
    <property type="match status" value="1"/>
</dbReference>
<keyword evidence="3" id="KW-0677">Repeat</keyword>
<accession>A0A8J7QIL5</accession>
<feature type="repeat" description="WD" evidence="5">
    <location>
        <begin position="1835"/>
        <end position="1868"/>
    </location>
</feature>
<dbReference type="Pfam" id="PF20703">
    <property type="entry name" value="nSTAND1"/>
    <property type="match status" value="1"/>
</dbReference>
<dbReference type="GO" id="GO:0004672">
    <property type="term" value="F:protein kinase activity"/>
    <property type="evidence" value="ECO:0007669"/>
    <property type="project" value="InterPro"/>
</dbReference>
<evidence type="ECO:0000256" key="5">
    <source>
        <dbReference type="PROSITE-ProRule" id="PRU00221"/>
    </source>
</evidence>
<feature type="repeat" description="WD" evidence="5">
    <location>
        <begin position="1698"/>
        <end position="1739"/>
    </location>
</feature>
<feature type="repeat" description="WD" evidence="5">
    <location>
        <begin position="1883"/>
        <end position="1924"/>
    </location>
</feature>
<dbReference type="RefSeq" id="WP_207858819.1">
    <property type="nucleotide sequence ID" value="NZ_JAFREP010000008.1"/>
</dbReference>
<evidence type="ECO:0000313" key="9">
    <source>
        <dbReference type="Proteomes" id="UP000664417"/>
    </source>
</evidence>
<evidence type="ECO:0000256" key="2">
    <source>
        <dbReference type="ARBA" id="ARBA00022574"/>
    </source>
</evidence>
<evidence type="ECO:0000256" key="1">
    <source>
        <dbReference type="ARBA" id="ARBA00007306"/>
    </source>
</evidence>
<feature type="repeat" description="WD" evidence="5">
    <location>
        <begin position="1650"/>
        <end position="1681"/>
    </location>
</feature>
<dbReference type="PROSITE" id="PS50294">
    <property type="entry name" value="WD_REPEATS_REGION"/>
    <property type="match status" value="13"/>
</dbReference>
<dbReference type="Gene3D" id="3.30.200.20">
    <property type="entry name" value="Phosphorylase Kinase, domain 1"/>
    <property type="match status" value="1"/>
</dbReference>
<dbReference type="PROSITE" id="PS00678">
    <property type="entry name" value="WD_REPEATS_1"/>
    <property type="match status" value="7"/>
</dbReference>
<dbReference type="PRINTS" id="PR00320">
    <property type="entry name" value="GPROTEINBRPT"/>
</dbReference>
<keyword evidence="4" id="KW-0156">Chromatin regulator</keyword>
<dbReference type="InterPro" id="IPR000719">
    <property type="entry name" value="Prot_kinase_dom"/>
</dbReference>
<dbReference type="Pfam" id="PF00400">
    <property type="entry name" value="WD40"/>
    <property type="match status" value="11"/>
</dbReference>
<dbReference type="GO" id="GO:0005524">
    <property type="term" value="F:ATP binding"/>
    <property type="evidence" value="ECO:0007669"/>
    <property type="project" value="InterPro"/>
</dbReference>
<dbReference type="InterPro" id="IPR020472">
    <property type="entry name" value="WD40_PAC1"/>
</dbReference>
<feature type="repeat" description="WD" evidence="5">
    <location>
        <begin position="1322"/>
        <end position="1363"/>
    </location>
</feature>
<dbReference type="InterPro" id="IPR001680">
    <property type="entry name" value="WD40_rpt"/>
</dbReference>
<feature type="repeat" description="WD" evidence="5">
    <location>
        <begin position="1601"/>
        <end position="1642"/>
    </location>
</feature>
<feature type="repeat" description="WD" evidence="5">
    <location>
        <begin position="1553"/>
        <end position="1594"/>
    </location>
</feature>
<dbReference type="InterPro" id="IPR019775">
    <property type="entry name" value="WD40_repeat_CS"/>
</dbReference>
<dbReference type="Proteomes" id="UP000664417">
    <property type="component" value="Unassembled WGS sequence"/>
</dbReference>
<protein>
    <submittedName>
        <fullName evidence="8">Protein kinase</fullName>
    </submittedName>
</protein>
<dbReference type="SMART" id="SM00320">
    <property type="entry name" value="WD40"/>
    <property type="match status" value="17"/>
</dbReference>
<dbReference type="InterPro" id="IPR049052">
    <property type="entry name" value="nSTAND1"/>
</dbReference>
<comment type="caution">
    <text evidence="8">The sequence shown here is derived from an EMBL/GenBank/DDBJ whole genome shotgun (WGS) entry which is preliminary data.</text>
</comment>
<dbReference type="InterPro" id="IPR011009">
    <property type="entry name" value="Kinase-like_dom_sf"/>
</dbReference>
<feature type="repeat" description="WD" evidence="5">
    <location>
        <begin position="1371"/>
        <end position="1398"/>
    </location>
</feature>
<dbReference type="InterPro" id="IPR027417">
    <property type="entry name" value="P-loop_NTPase"/>
</dbReference>
<dbReference type="SUPFAM" id="SSF56112">
    <property type="entry name" value="Protein kinase-like (PK-like)"/>
    <property type="match status" value="1"/>
</dbReference>
<dbReference type="PROSITE" id="PS00108">
    <property type="entry name" value="PROTEIN_KINASE_ST"/>
    <property type="match status" value="1"/>
</dbReference>
<feature type="domain" description="Protein kinase" evidence="7">
    <location>
        <begin position="19"/>
        <end position="310"/>
    </location>
</feature>
<dbReference type="EMBL" id="JAFREP010000008">
    <property type="protein sequence ID" value="MBO1318998.1"/>
    <property type="molecule type" value="Genomic_DNA"/>
</dbReference>
<organism evidence="8 9">
    <name type="scientific">Acanthopleuribacter pedis</name>
    <dbReference type="NCBI Taxonomy" id="442870"/>
    <lineage>
        <taxon>Bacteria</taxon>
        <taxon>Pseudomonadati</taxon>
        <taxon>Acidobacteriota</taxon>
        <taxon>Holophagae</taxon>
        <taxon>Acanthopleuribacterales</taxon>
        <taxon>Acanthopleuribacteraceae</taxon>
        <taxon>Acanthopleuribacter</taxon>
    </lineage>
</organism>
<dbReference type="InterPro" id="IPR008271">
    <property type="entry name" value="Ser/Thr_kinase_AS"/>
</dbReference>
<dbReference type="PANTHER" id="PTHR19879:SF9">
    <property type="entry name" value="TRANSCRIPTION INITIATION FACTOR TFIID SUBUNIT 5"/>
    <property type="match status" value="1"/>
</dbReference>
<reference evidence="8" key="1">
    <citation type="submission" date="2021-03" db="EMBL/GenBank/DDBJ databases">
        <authorList>
            <person name="Wang G."/>
        </authorList>
    </citation>
    <scope>NUCLEOTIDE SEQUENCE</scope>
    <source>
        <strain evidence="8">KCTC 12899</strain>
    </source>
</reference>
<keyword evidence="8" id="KW-0418">Kinase</keyword>
<dbReference type="InterPro" id="IPR015943">
    <property type="entry name" value="WD40/YVTN_repeat-like_dom_sf"/>
</dbReference>
<dbReference type="Pfam" id="PF00069">
    <property type="entry name" value="Pkinase"/>
    <property type="match status" value="1"/>
</dbReference>
<dbReference type="SMART" id="SM00220">
    <property type="entry name" value="S_TKc"/>
    <property type="match status" value="1"/>
</dbReference>
<dbReference type="SUPFAM" id="SSF50978">
    <property type="entry name" value="WD40 repeat-like"/>
    <property type="match status" value="3"/>
</dbReference>
<proteinExistence type="inferred from homology"/>
<dbReference type="PROSITE" id="PS50082">
    <property type="entry name" value="WD_REPEATS_2"/>
    <property type="match status" value="14"/>
</dbReference>
<feature type="repeat" description="WD" evidence="5">
    <location>
        <begin position="1505"/>
        <end position="1546"/>
    </location>
</feature>
<comment type="similarity">
    <text evidence="1">Belongs to the WD repeat HIR1 family.</text>
</comment>
<sequence>MEPRDRGETPVIGARFGAYRVLRELGSGGMGSVYLAEREDDDLRMKVCVKLLHADLDSPEILARFHRERQLLADLRHPHIATLLDAGQTETARPYFIMEYLDGQHIDTWYDQTQPDLPNLLETLIKMVQAAAHAHRRGVVHRDIKPGNILVNSQNTPTLLDFGIAHITEPGGIDAPARAGRGPMTPVWAAPEQQFGFEITPATDVYALGLVLLKLFSGRMPNRLGCSPREAVGFLVQGKPLPTAWTLAMDVETVESPGPATAAPVVPVAEAAPAPSAPLPEALGYVLRRCLADEPGERFADGSELVAAFKRLQEQGFQTTDPVKDEPKSLDAVFWFHELDRIRARALMTDLAAQSVLRMWPDESLSDTVRLVDAEFENALTQSRTLVVCFASFERAPWKTHPARRDAAAFFTRDLAVIPVLLDDTPYPERQSALPGFLRGRSWLRVGGAGDAGLQKLAAAVTGSPIDEADRPQPTGLCPFRGLEVFREADQHLFFGREAVSRQIFEHQQRFYFSAVMGPSGSGKSSIVQAGVMPRLRKRGTAVVQLTPTAQPLAELAFTLGMLRKEQGGGAPVAQLHQRLRAAPEGLYFIVRELLSPGDATQICLVIDQFEELFTLASADEAATFAEALCLAVERLDGQCRVLLTMRSDFLGKCVAFPNLNKYVVDHLIQVEPMTREDLARAIEAPTHWGGLRLENGLLERLLDDVTGAAGELPLLEHALMELYERREEGFLTLAAYNRIGGIAGALAQRAEHEFSRLSAAEQQALRKMFTLCLVQPGEGAEDTRRRATKAELLAVGGDPAESLLAHWTGARLLSGSHDPARDVTFLDVAHEALIRNWERIGEWMAEDRETARRFNRLRRAATEWDDADRDQDRLLRGGPLLQMMELRESHGDMFGSLETAYLNRAVELMEREARWKRRRLAFMTVLGLVSTLLAIISWVLSVQSQEHAEEAVAAKERAEAEESRAKAQTLAANYNLALAFNEKAGIALDDGKPKDAWLYTLAALSREIPPNQVLPEPVGRFADPRMEAKTDLLWTSPVAVPATLLTATPDGKILALVGRDGGIRILNTETGVQVSTFGPLRQSISDVAIRSDGKWLAAGTRQGEVVVWNLLDSSFYQLDGNHKDRVVALAFSEVAPWLASAGNQGIVKLHHLDSGDVIPILDLQEPAHLAYQGGTLFMLNRAGELYRLVMEAGRPKPAHLIKREARGAPVGLVSLGEARLVTADKHGILDFYDEQGRFLEHQDLGRTISSMAAGSHPYQLLVGGEKKRPLVWDSRRQKMQPRGYSKGLRSMVFHGDSLSGLDRSGSLQRFQRPSGERMSQPLGHGREMLNLAFSPDGNTLAGAARDGGVTLWDLQTGKAKVIQVPQAIHVWSVSFSPDGDFLAIGIADGAIHLWDLRGAAPQEYALLMGHEGATRSLAFASDGSWLASGSSDKTLRIWDLRGISSRGGTVENSRVLRGHTGIVYGVDVSLDGTWMASASMDGTVRLWDLTGGVENLTDEQAVVLRGHGGDIWGLAFSPDGRLLASGSTDFTIRLWDLSLGREKVAASQPWILETPGGYVSKVAFSPDGHWLASAHGDNRARLWSLRDGPRAAVSRKPRIFEGHNDSLSGVVFSPDGRRIATCSNDLTVRLWDVKAAESNVGLLDQSHELRGHSSVVVSVAFSPNGSLLASTSADKTIRLWRNARKEGRPFFSEHSVLQGHSGVVIGVAFSPDGSRLASGSFDSTVRLWDLAENVLTKEALILRGHRRFVHGVAFSPDGSLLASASMDQTVRLWSLDEETLGESVVLQRDEMHSFGVAFSPDGTRLVSTSLENKTRIWDLREGWKKASSKPEIVLRGHSAIVIGVSFSPDGRLLATASGDHTVRLWTLGDDIDSARTIRSMVLRGHSEVVYGVNFSPDGTLLVSTSQDKTVRIWDPRDGRPLAVFYGHTASVNQTPAFHPSGRLLATASDDHTIRLWHMDRLLFPPDGVQPHGWYRTLLDRSLYQMGRHLDGLSLIHRPHLRLQGVDMQLKPSPLDHLDRPYQPGTDYARWLLGEVDQGADQPR</sequence>
<feature type="repeat" description="WD" evidence="5">
    <location>
        <begin position="1787"/>
        <end position="1828"/>
    </location>
</feature>
<keyword evidence="6" id="KW-0175">Coiled coil</keyword>
<dbReference type="CDD" id="cd00200">
    <property type="entry name" value="WD40"/>
    <property type="match status" value="3"/>
</dbReference>
<dbReference type="GO" id="GO:0006325">
    <property type="term" value="P:chromatin organization"/>
    <property type="evidence" value="ECO:0007669"/>
    <property type="project" value="UniProtKB-KW"/>
</dbReference>
<dbReference type="Gene3D" id="2.130.10.10">
    <property type="entry name" value="YVTN repeat-like/Quinoprotein amine dehydrogenase"/>
    <property type="match status" value="7"/>
</dbReference>
<keyword evidence="9" id="KW-1185">Reference proteome</keyword>